<dbReference type="RefSeq" id="WP_092099406.1">
    <property type="nucleotide sequence ID" value="NZ_FOOT01000001.1"/>
</dbReference>
<dbReference type="InterPro" id="IPR012373">
    <property type="entry name" value="Ferrdict_sens_TM"/>
</dbReference>
<feature type="transmembrane region" description="Helical" evidence="1">
    <location>
        <begin position="91"/>
        <end position="109"/>
    </location>
</feature>
<dbReference type="AlphaFoldDB" id="A0A1I2PJ60"/>
<dbReference type="GO" id="GO:0016989">
    <property type="term" value="F:sigma factor antagonist activity"/>
    <property type="evidence" value="ECO:0007669"/>
    <property type="project" value="TreeGrafter"/>
</dbReference>
<accession>A0A1I2PJ60</accession>
<gene>
    <name evidence="4" type="ORF">SAMN05421739_1011064</name>
</gene>
<dbReference type="EMBL" id="FOOT01000001">
    <property type="protein sequence ID" value="SFG16074.1"/>
    <property type="molecule type" value="Genomic_DNA"/>
</dbReference>
<dbReference type="Pfam" id="PF04773">
    <property type="entry name" value="FecR"/>
    <property type="match status" value="1"/>
</dbReference>
<dbReference type="Proteomes" id="UP000198724">
    <property type="component" value="Unassembled WGS sequence"/>
</dbReference>
<keyword evidence="5" id="KW-1185">Reference proteome</keyword>
<protein>
    <submittedName>
        <fullName evidence="4">FecR family protein</fullName>
    </submittedName>
</protein>
<dbReference type="Gene3D" id="3.55.50.30">
    <property type="match status" value="1"/>
</dbReference>
<organism evidence="4 5">
    <name type="scientific">Pontibacter chinhatensis</name>
    <dbReference type="NCBI Taxonomy" id="1436961"/>
    <lineage>
        <taxon>Bacteria</taxon>
        <taxon>Pseudomonadati</taxon>
        <taxon>Bacteroidota</taxon>
        <taxon>Cytophagia</taxon>
        <taxon>Cytophagales</taxon>
        <taxon>Hymenobacteraceae</taxon>
        <taxon>Pontibacter</taxon>
    </lineage>
</organism>
<dbReference type="Pfam" id="PF16344">
    <property type="entry name" value="FecR_C"/>
    <property type="match status" value="1"/>
</dbReference>
<evidence type="ECO:0000256" key="1">
    <source>
        <dbReference type="SAM" id="Phobius"/>
    </source>
</evidence>
<dbReference type="InterPro" id="IPR006860">
    <property type="entry name" value="FecR"/>
</dbReference>
<keyword evidence="1" id="KW-0472">Membrane</keyword>
<evidence type="ECO:0000313" key="4">
    <source>
        <dbReference type="EMBL" id="SFG16074.1"/>
    </source>
</evidence>
<proteinExistence type="predicted"/>
<evidence type="ECO:0000313" key="5">
    <source>
        <dbReference type="Proteomes" id="UP000198724"/>
    </source>
</evidence>
<keyword evidence="1" id="KW-0812">Transmembrane</keyword>
<dbReference type="OrthoDB" id="1452822at2"/>
<feature type="domain" description="FecR protein" evidence="2">
    <location>
        <begin position="192"/>
        <end position="287"/>
    </location>
</feature>
<dbReference type="PANTHER" id="PTHR30273:SF2">
    <property type="entry name" value="PROTEIN FECR"/>
    <property type="match status" value="1"/>
</dbReference>
<sequence length="397" mass="44661">MENKQEQFERADLILKYLRGELTLQEEQEMEAWIAESERNRHFFDRIQNEQALEEELEFFSRIDTDKAWQRIAAQTVDQQKTRSLWSSRSVWKYAAAITLLLATAFLIYQSQRSKHAAPAAIAEVTPNKQPEEILPGGDKAKLTFSDGSVFLLEDMENGTVREEQGVKVAKLDGIVSFEIADSKSEQVFYNTISTPVGGQYQVVLPDGSKVWLNSASSLYFPSAFAGNERIVELTGEAYFEIAKNQQKPFRVKADKATVEVLGTHFNVMAYPNEGQPTATLLEGSVRVGNGSVSKEIVPGQQATIGEDIKLRKVDVDEAVAWKNGLFYFNSADITTVMRQLERWYGIEAAYSGKMSSKHFSGIISRNTEISKVLEMLELTGSIQFKREGRRIVVSTI</sequence>
<evidence type="ECO:0000259" key="2">
    <source>
        <dbReference type="Pfam" id="PF04773"/>
    </source>
</evidence>
<keyword evidence="1" id="KW-1133">Transmembrane helix</keyword>
<dbReference type="InterPro" id="IPR032508">
    <property type="entry name" value="FecR_C"/>
</dbReference>
<name>A0A1I2PJ60_9BACT</name>
<dbReference type="STRING" id="1436961.SAMN05421739_1011064"/>
<reference evidence="5" key="1">
    <citation type="submission" date="2016-10" db="EMBL/GenBank/DDBJ databases">
        <authorList>
            <person name="Varghese N."/>
            <person name="Submissions S."/>
        </authorList>
    </citation>
    <scope>NUCLEOTIDE SEQUENCE [LARGE SCALE GENOMIC DNA]</scope>
    <source>
        <strain evidence="5">LP51</strain>
    </source>
</reference>
<dbReference type="PANTHER" id="PTHR30273">
    <property type="entry name" value="PERIPLASMIC SIGNAL SENSOR AND SIGMA FACTOR ACTIVATOR FECR-RELATED"/>
    <property type="match status" value="1"/>
</dbReference>
<dbReference type="Gene3D" id="2.60.120.1440">
    <property type="match status" value="1"/>
</dbReference>
<evidence type="ECO:0000259" key="3">
    <source>
        <dbReference type="Pfam" id="PF16344"/>
    </source>
</evidence>
<feature type="domain" description="Protein FecR C-terminal" evidence="3">
    <location>
        <begin position="327"/>
        <end position="394"/>
    </location>
</feature>